<dbReference type="SUPFAM" id="SSF48498">
    <property type="entry name" value="Tetracyclin repressor-like, C-terminal domain"/>
    <property type="match status" value="1"/>
</dbReference>
<keyword evidence="6" id="KW-1185">Reference proteome</keyword>
<sequence length="224" mass="25038">MPLSSDHHDAATAMTRGRRSSNATTIVDILDAAKEEFASSGFDSATVDSICRRAKVSKQLLYYYFGSKAELYSLILKEAAEGTTKFIGCTEYNAFPPETALAKFMQNLFRDYMDRPQIAKMTIDEAQHGFAHVGKGSPLAMVMRKLIDEVLGEIVERGRANGTFRDNVDPDHLFWIIFSLVTTWFTHFPLVSLVSRTRDDNDMDVAAWCAMSTDFLLAAIANKD</sequence>
<evidence type="ECO:0000259" key="4">
    <source>
        <dbReference type="PROSITE" id="PS50977"/>
    </source>
</evidence>
<dbReference type="SUPFAM" id="SSF46689">
    <property type="entry name" value="Homeodomain-like"/>
    <property type="match status" value="1"/>
</dbReference>
<accession>A0A0S3EZB1</accession>
<dbReference type="Pfam" id="PF17938">
    <property type="entry name" value="TetR_C_29"/>
    <property type="match status" value="1"/>
</dbReference>
<dbReference type="InterPro" id="IPR050109">
    <property type="entry name" value="HTH-type_TetR-like_transc_reg"/>
</dbReference>
<keyword evidence="1 2" id="KW-0238">DNA-binding</keyword>
<dbReference type="EMBL" id="CP013264">
    <property type="protein sequence ID" value="ALR20777.1"/>
    <property type="molecule type" value="Genomic_DNA"/>
</dbReference>
<dbReference type="GO" id="GO:0003677">
    <property type="term" value="F:DNA binding"/>
    <property type="evidence" value="ECO:0007669"/>
    <property type="project" value="UniProtKB-UniRule"/>
</dbReference>
<dbReference type="RefSeq" id="WP_062064715.1">
    <property type="nucleotide sequence ID" value="NZ_CP013264.1"/>
</dbReference>
<dbReference type="Gene3D" id="1.10.357.10">
    <property type="entry name" value="Tetracycline Repressor, domain 2"/>
    <property type="match status" value="1"/>
</dbReference>
<gene>
    <name evidence="5" type="ORF">ATN00_11185</name>
</gene>
<reference evidence="5 6" key="1">
    <citation type="submission" date="2015-11" db="EMBL/GenBank/DDBJ databases">
        <title>A Two-component Flavoprotein Monooxygenase System MeaXY Responsible for para-Hydroxylation of 2-Methyl-6-ethylaniline and 2,6-Diethylaniline in Sphingobium baderi DE-13.</title>
        <authorList>
            <person name="Cheng M."/>
            <person name="Meng Q."/>
            <person name="Yang Y."/>
            <person name="Chu C."/>
            <person name="Yan X."/>
            <person name="He J."/>
            <person name="Li S."/>
        </authorList>
    </citation>
    <scope>NUCLEOTIDE SEQUENCE [LARGE SCALE GENOMIC DNA]</scope>
    <source>
        <strain evidence="5 6">DE-13</strain>
    </source>
</reference>
<dbReference type="InterPro" id="IPR036271">
    <property type="entry name" value="Tet_transcr_reg_TetR-rel_C_sf"/>
</dbReference>
<dbReference type="KEGG" id="sbd:ATN00_11185"/>
<dbReference type="InterPro" id="IPR041474">
    <property type="entry name" value="NicS_C"/>
</dbReference>
<dbReference type="InterPro" id="IPR009057">
    <property type="entry name" value="Homeodomain-like_sf"/>
</dbReference>
<dbReference type="PROSITE" id="PS50977">
    <property type="entry name" value="HTH_TETR_2"/>
    <property type="match status" value="1"/>
</dbReference>
<dbReference type="PANTHER" id="PTHR30328:SF54">
    <property type="entry name" value="HTH-TYPE TRANSCRIPTIONAL REPRESSOR SCO4008"/>
    <property type="match status" value="1"/>
</dbReference>
<keyword evidence="3" id="KW-0812">Transmembrane</keyword>
<feature type="domain" description="HTH tetR-type" evidence="4">
    <location>
        <begin position="23"/>
        <end position="83"/>
    </location>
</feature>
<organism evidence="5 6">
    <name type="scientific">Sphingobium baderi</name>
    <dbReference type="NCBI Taxonomy" id="1332080"/>
    <lineage>
        <taxon>Bacteria</taxon>
        <taxon>Pseudomonadati</taxon>
        <taxon>Pseudomonadota</taxon>
        <taxon>Alphaproteobacteria</taxon>
        <taxon>Sphingomonadales</taxon>
        <taxon>Sphingomonadaceae</taxon>
        <taxon>Sphingobium</taxon>
    </lineage>
</organism>
<dbReference type="PRINTS" id="PR00455">
    <property type="entry name" value="HTHTETR"/>
</dbReference>
<dbReference type="Pfam" id="PF00440">
    <property type="entry name" value="TetR_N"/>
    <property type="match status" value="1"/>
</dbReference>
<proteinExistence type="predicted"/>
<evidence type="ECO:0000256" key="3">
    <source>
        <dbReference type="SAM" id="Phobius"/>
    </source>
</evidence>
<feature type="transmembrane region" description="Helical" evidence="3">
    <location>
        <begin position="173"/>
        <end position="193"/>
    </location>
</feature>
<keyword evidence="3" id="KW-1133">Transmembrane helix</keyword>
<evidence type="ECO:0000256" key="1">
    <source>
        <dbReference type="ARBA" id="ARBA00023125"/>
    </source>
</evidence>
<keyword evidence="3" id="KW-0472">Membrane</keyword>
<protein>
    <recommendedName>
        <fullName evidence="4">HTH tetR-type domain-containing protein</fullName>
    </recommendedName>
</protein>
<dbReference type="InterPro" id="IPR001647">
    <property type="entry name" value="HTH_TetR"/>
</dbReference>
<feature type="DNA-binding region" description="H-T-H motif" evidence="2">
    <location>
        <begin position="46"/>
        <end position="65"/>
    </location>
</feature>
<evidence type="ECO:0000313" key="6">
    <source>
        <dbReference type="Proteomes" id="UP000056968"/>
    </source>
</evidence>
<dbReference type="AlphaFoldDB" id="A0A0S3EZB1"/>
<evidence type="ECO:0000256" key="2">
    <source>
        <dbReference type="PROSITE-ProRule" id="PRU00335"/>
    </source>
</evidence>
<evidence type="ECO:0000313" key="5">
    <source>
        <dbReference type="EMBL" id="ALR20777.1"/>
    </source>
</evidence>
<dbReference type="OrthoDB" id="2356263at2"/>
<dbReference type="Proteomes" id="UP000056968">
    <property type="component" value="Chromosome"/>
</dbReference>
<name>A0A0S3EZB1_9SPHN</name>
<dbReference type="PANTHER" id="PTHR30328">
    <property type="entry name" value="TRANSCRIPTIONAL REPRESSOR"/>
    <property type="match status" value="1"/>
</dbReference>
<dbReference type="STRING" id="1332080.ATN00_11185"/>